<evidence type="ECO:0000313" key="4">
    <source>
        <dbReference type="EMBL" id="AFT75558.1"/>
    </source>
</evidence>
<keyword evidence="3" id="KW-0812">Transmembrane</keyword>
<evidence type="ECO:0000256" key="1">
    <source>
        <dbReference type="ARBA" id="ARBA00005233"/>
    </source>
</evidence>
<dbReference type="KEGG" id="amg:AMEC673_14380"/>
<name>A0AB33A1U0_ALTME</name>
<dbReference type="InterPro" id="IPR045584">
    <property type="entry name" value="Pilin-like"/>
</dbReference>
<dbReference type="PANTHER" id="PTHR30093">
    <property type="entry name" value="GENERAL SECRETION PATHWAY PROTEIN G"/>
    <property type="match status" value="1"/>
</dbReference>
<dbReference type="SUPFAM" id="SSF54523">
    <property type="entry name" value="Pili subunits"/>
    <property type="match status" value="1"/>
</dbReference>
<reference evidence="5" key="1">
    <citation type="journal article" date="2012" name="Sci. Rep.">
        <title>Genomes of surface isolates of Alteromonas macleodii: the life of a widespread marine opportunistic copiotroph.</title>
        <authorList>
            <person name="Lopez-Perez M."/>
            <person name="Gonzaga A."/>
            <person name="Martin-Cuadrado A.B."/>
            <person name="Onyshchenko O."/>
            <person name="Ghavidel A."/>
            <person name="Ghai R."/>
            <person name="Rodriguez-Valera F."/>
        </authorList>
    </citation>
    <scope>NUCLEOTIDE SEQUENCE [LARGE SCALE GENOMIC DNA]</scope>
    <source>
        <strain evidence="5">English Channel 673</strain>
    </source>
</reference>
<evidence type="ECO:0000256" key="3">
    <source>
        <dbReference type="SAM" id="Phobius"/>
    </source>
</evidence>
<comment type="similarity">
    <text evidence="1">Belongs to the N-Me-Phe pilin family.</text>
</comment>
<dbReference type="PANTHER" id="PTHR30093:SF34">
    <property type="entry name" value="PREPILIN PEPTIDASE-DEPENDENT PROTEIN D"/>
    <property type="match status" value="1"/>
</dbReference>
<dbReference type="PROSITE" id="PS00409">
    <property type="entry name" value="PROKAR_NTER_METHYL"/>
    <property type="match status" value="1"/>
</dbReference>
<sequence>MMNMNTKNQKGFTLIELMIVVAIIGILAAIALPAYQNYTEKARFTEVVNATAAAKSAVEVCAQTESGTTATEILDACDSNAKGIADVVTADTGVVGLAVVDGVITATKPTDSSITGAGTYEMTPAVDVATRRVTWTTVCDPATLC</sequence>
<proteinExistence type="inferred from homology"/>
<dbReference type="RefSeq" id="WP_014950402.1">
    <property type="nucleotide sequence ID" value="NC_018678.1"/>
</dbReference>
<dbReference type="Pfam" id="PF07963">
    <property type="entry name" value="N_methyl"/>
    <property type="match status" value="1"/>
</dbReference>
<dbReference type="GO" id="GO:0043107">
    <property type="term" value="P:type IV pilus-dependent motility"/>
    <property type="evidence" value="ECO:0007669"/>
    <property type="project" value="TreeGrafter"/>
</dbReference>
<evidence type="ECO:0000256" key="2">
    <source>
        <dbReference type="ARBA" id="ARBA00022481"/>
    </source>
</evidence>
<evidence type="ECO:0000313" key="5">
    <source>
        <dbReference type="Proteomes" id="UP000006296"/>
    </source>
</evidence>
<feature type="transmembrane region" description="Helical" evidence="3">
    <location>
        <begin position="12"/>
        <end position="35"/>
    </location>
</feature>
<keyword evidence="3" id="KW-1133">Transmembrane helix</keyword>
<dbReference type="NCBIfam" id="TIGR02532">
    <property type="entry name" value="IV_pilin_GFxxxE"/>
    <property type="match status" value="1"/>
</dbReference>
<dbReference type="AlphaFoldDB" id="A0AB33A1U0"/>
<organism evidence="4 5">
    <name type="scientific">Alteromonas macleodii (strain English Channel 673)</name>
    <dbReference type="NCBI Taxonomy" id="1004788"/>
    <lineage>
        <taxon>Bacteria</taxon>
        <taxon>Pseudomonadati</taxon>
        <taxon>Pseudomonadota</taxon>
        <taxon>Gammaproteobacteria</taxon>
        <taxon>Alteromonadales</taxon>
        <taxon>Alteromonadaceae</taxon>
        <taxon>Alteromonas/Salinimonas group</taxon>
        <taxon>Alteromonas</taxon>
    </lineage>
</organism>
<protein>
    <submittedName>
        <fullName evidence="4">Type IV pilin</fullName>
    </submittedName>
</protein>
<accession>A0AB33A1U0</accession>
<keyword evidence="3" id="KW-0472">Membrane</keyword>
<dbReference type="Proteomes" id="UP000006296">
    <property type="component" value="Chromosome"/>
</dbReference>
<dbReference type="InterPro" id="IPR012902">
    <property type="entry name" value="N_methyl_site"/>
</dbReference>
<dbReference type="Gene3D" id="3.30.700.10">
    <property type="entry name" value="Glycoprotein, Type 4 Pilin"/>
    <property type="match status" value="1"/>
</dbReference>
<keyword evidence="2" id="KW-0488">Methylation</keyword>
<dbReference type="GO" id="GO:0044096">
    <property type="term" value="C:type IV pilus"/>
    <property type="evidence" value="ECO:0007669"/>
    <property type="project" value="TreeGrafter"/>
</dbReference>
<dbReference type="EMBL" id="CP003844">
    <property type="protein sequence ID" value="AFT75558.1"/>
    <property type="molecule type" value="Genomic_DNA"/>
</dbReference>
<gene>
    <name evidence="4" type="ordered locus">AMEC673_14380</name>
</gene>